<proteinExistence type="predicted"/>
<dbReference type="VEuPathDB" id="FungiDB:MELLADRAFT_110188"/>
<protein>
    <submittedName>
        <fullName evidence="2">Uncharacterized protein</fullName>
    </submittedName>
</protein>
<reference evidence="3" key="1">
    <citation type="journal article" date="2011" name="Proc. Natl. Acad. Sci. U.S.A.">
        <title>Obligate biotrophy features unraveled by the genomic analysis of rust fungi.</title>
        <authorList>
            <person name="Duplessis S."/>
            <person name="Cuomo C.A."/>
            <person name="Lin Y.-C."/>
            <person name="Aerts A."/>
            <person name="Tisserant E."/>
            <person name="Veneault-Fourrey C."/>
            <person name="Joly D.L."/>
            <person name="Hacquard S."/>
            <person name="Amselem J."/>
            <person name="Cantarel B.L."/>
            <person name="Chiu R."/>
            <person name="Coutinho P.M."/>
            <person name="Feau N."/>
            <person name="Field M."/>
            <person name="Frey P."/>
            <person name="Gelhaye E."/>
            <person name="Goldberg J."/>
            <person name="Grabherr M.G."/>
            <person name="Kodira C.D."/>
            <person name="Kohler A."/>
            <person name="Kuees U."/>
            <person name="Lindquist E.A."/>
            <person name="Lucas S.M."/>
            <person name="Mago R."/>
            <person name="Mauceli E."/>
            <person name="Morin E."/>
            <person name="Murat C."/>
            <person name="Pangilinan J.L."/>
            <person name="Park R."/>
            <person name="Pearson M."/>
            <person name="Quesneville H."/>
            <person name="Rouhier N."/>
            <person name="Sakthikumar S."/>
            <person name="Salamov A.A."/>
            <person name="Schmutz J."/>
            <person name="Selles B."/>
            <person name="Shapiro H."/>
            <person name="Tanguay P."/>
            <person name="Tuskan G.A."/>
            <person name="Henrissat B."/>
            <person name="Van de Peer Y."/>
            <person name="Rouze P."/>
            <person name="Ellis J.G."/>
            <person name="Dodds P.N."/>
            <person name="Schein J.E."/>
            <person name="Zhong S."/>
            <person name="Hamelin R.C."/>
            <person name="Grigoriev I.V."/>
            <person name="Szabo L.J."/>
            <person name="Martin F."/>
        </authorList>
    </citation>
    <scope>NUCLEOTIDE SEQUENCE [LARGE SCALE GENOMIC DNA]</scope>
    <source>
        <strain evidence="3">98AG31 / pathotype 3-4-7</strain>
    </source>
</reference>
<feature type="region of interest" description="Disordered" evidence="1">
    <location>
        <begin position="1"/>
        <end position="87"/>
    </location>
</feature>
<dbReference type="EMBL" id="GL883131">
    <property type="protein sequence ID" value="EGG02419.1"/>
    <property type="molecule type" value="Genomic_DNA"/>
</dbReference>
<dbReference type="AlphaFoldDB" id="F4RYY8"/>
<dbReference type="GeneID" id="18923996"/>
<dbReference type="RefSeq" id="XP_007414404.1">
    <property type="nucleotide sequence ID" value="XM_007414342.1"/>
</dbReference>
<name>F4RYY8_MELLP</name>
<dbReference type="Proteomes" id="UP000001072">
    <property type="component" value="Unassembled WGS sequence"/>
</dbReference>
<keyword evidence="3" id="KW-1185">Reference proteome</keyword>
<dbReference type="KEGG" id="mlr:MELLADRAFT_110188"/>
<accession>F4RYY8</accession>
<dbReference type="HOGENOM" id="CLU_1750103_0_0_1"/>
<organism evidence="3">
    <name type="scientific">Melampsora larici-populina (strain 98AG31 / pathotype 3-4-7)</name>
    <name type="common">Poplar leaf rust fungus</name>
    <dbReference type="NCBI Taxonomy" id="747676"/>
    <lineage>
        <taxon>Eukaryota</taxon>
        <taxon>Fungi</taxon>
        <taxon>Dikarya</taxon>
        <taxon>Basidiomycota</taxon>
        <taxon>Pucciniomycotina</taxon>
        <taxon>Pucciniomycetes</taxon>
        <taxon>Pucciniales</taxon>
        <taxon>Melampsoraceae</taxon>
        <taxon>Melampsora</taxon>
    </lineage>
</organism>
<sequence>MLHDSSDCDYKTHINKLPMSSQGPSSGRRVLRGQRRNITNTVAHQNENDSSTKAVKRKKTSDPETEPVQSLREIPLRGSDFQSNPRQPVKGFSIFLASMSPKRDHAFPASRFDLGGSQQSTYLPMIQCKPLSSLQPINSTMNNSTLPAD</sequence>
<evidence type="ECO:0000313" key="3">
    <source>
        <dbReference type="Proteomes" id="UP000001072"/>
    </source>
</evidence>
<evidence type="ECO:0000313" key="2">
    <source>
        <dbReference type="EMBL" id="EGG02419.1"/>
    </source>
</evidence>
<feature type="compositionally biased region" description="Polar residues" evidence="1">
    <location>
        <begin position="36"/>
        <end position="53"/>
    </location>
</feature>
<dbReference type="InParanoid" id="F4RYY8"/>
<gene>
    <name evidence="2" type="ORF">MELLADRAFT_110188</name>
</gene>
<evidence type="ECO:0000256" key="1">
    <source>
        <dbReference type="SAM" id="MobiDB-lite"/>
    </source>
</evidence>
<feature type="compositionally biased region" description="Basic and acidic residues" evidence="1">
    <location>
        <begin position="1"/>
        <end position="12"/>
    </location>
</feature>